<keyword evidence="1" id="KW-0812">Transmembrane</keyword>
<evidence type="ECO:0000256" key="1">
    <source>
        <dbReference type="SAM" id="Phobius"/>
    </source>
</evidence>
<feature type="transmembrane region" description="Helical" evidence="1">
    <location>
        <begin position="121"/>
        <end position="139"/>
    </location>
</feature>
<evidence type="ECO:0008006" key="4">
    <source>
        <dbReference type="Google" id="ProtNLM"/>
    </source>
</evidence>
<reference evidence="2 3" key="1">
    <citation type="submission" date="2020-04" db="EMBL/GenBank/DDBJ databases">
        <title>Paeniglutamicibacter sp. ANT13_2, a novel actinomycete isolated from sediment in Antarctica.</title>
        <authorList>
            <person name="Sakdapetsiri C."/>
            <person name="Pinyakong O."/>
        </authorList>
    </citation>
    <scope>NUCLEOTIDE SEQUENCE [LARGE SCALE GENOMIC DNA]</scope>
    <source>
        <strain evidence="2 3">ANT13_2</strain>
    </source>
</reference>
<comment type="caution">
    <text evidence="2">The sequence shown here is derived from an EMBL/GenBank/DDBJ whole genome shotgun (WGS) entry which is preliminary data.</text>
</comment>
<dbReference type="PANTHER" id="PTHR36974:SF1">
    <property type="entry name" value="DOXX FAMILY MEMBRANE PROTEIN"/>
    <property type="match status" value="1"/>
</dbReference>
<feature type="transmembrane region" description="Helical" evidence="1">
    <location>
        <begin position="89"/>
        <end position="109"/>
    </location>
</feature>
<dbReference type="RefSeq" id="WP_168153103.1">
    <property type="nucleotide sequence ID" value="NZ_JAAWVT010000010.1"/>
</dbReference>
<evidence type="ECO:0000313" key="3">
    <source>
        <dbReference type="Proteomes" id="UP000746595"/>
    </source>
</evidence>
<feature type="transmembrane region" description="Helical" evidence="1">
    <location>
        <begin position="63"/>
        <end position="82"/>
    </location>
</feature>
<keyword evidence="1" id="KW-0472">Membrane</keyword>
<keyword evidence="1" id="KW-1133">Transmembrane helix</keyword>
<protein>
    <recommendedName>
        <fullName evidence="4">DoxX family membrane protein</fullName>
    </recommendedName>
</protein>
<dbReference type="EMBL" id="JAAWVT010000010">
    <property type="protein sequence ID" value="NKG22320.1"/>
    <property type="molecule type" value="Genomic_DNA"/>
</dbReference>
<dbReference type="Proteomes" id="UP000746595">
    <property type="component" value="Unassembled WGS sequence"/>
</dbReference>
<proteinExistence type="predicted"/>
<organism evidence="2 3">
    <name type="scientific">Paeniglutamicibacter terrestris</name>
    <dbReference type="NCBI Taxonomy" id="2723403"/>
    <lineage>
        <taxon>Bacteria</taxon>
        <taxon>Bacillati</taxon>
        <taxon>Actinomycetota</taxon>
        <taxon>Actinomycetes</taxon>
        <taxon>Micrococcales</taxon>
        <taxon>Micrococcaceae</taxon>
        <taxon>Paeniglutamicibacter</taxon>
    </lineage>
</organism>
<evidence type="ECO:0000313" key="2">
    <source>
        <dbReference type="EMBL" id="NKG22320.1"/>
    </source>
</evidence>
<accession>A0ABX1G9K0</accession>
<keyword evidence="3" id="KW-1185">Reference proteome</keyword>
<gene>
    <name evidence="2" type="ORF">HED64_16600</name>
</gene>
<name>A0ABX1G9K0_9MICC</name>
<sequence length="162" mass="17955">MIKPSGRWVHWLRTASGPTSWPRSIMRILLGIFLLAAGTSHLSIARAEFRAQVPEFVPLNADLVVLGSGIIEILLGLALLILARWRVPVGWAVALFFVAVFPGNVAQWLHGRDGFGLDTDAQRFIRLFFQPLLIILTLWSTGAWRDRKRVDEDDSTGPATGA</sequence>
<dbReference type="PANTHER" id="PTHR36974">
    <property type="entry name" value="MEMBRANE PROTEIN-RELATED"/>
    <property type="match status" value="1"/>
</dbReference>